<dbReference type="EMBL" id="JAVRHO010000005">
    <property type="protein sequence ID" value="MDT0645933.1"/>
    <property type="molecule type" value="Genomic_DNA"/>
</dbReference>
<accession>A0ABU3CHV4</accession>
<evidence type="ECO:0000313" key="2">
    <source>
        <dbReference type="Proteomes" id="UP001245285"/>
    </source>
</evidence>
<sequence>MRCEVKGSRDGVSLCARFWAVCENDNFRPSVLPRIEKIRFPADRADFRREDAVASGKNTHRKWQLSAFVEVRSKKYEGRNLVSLLFFKAVPENGNFRPSVLPRIEKIRFPAEPADFRREDAVTSEKEGTLKLQLSTFIEVRSKRLEGRNLVSLLFFKTVPENDNFRPSVLLLIH</sequence>
<gene>
    <name evidence="1" type="ORF">RM545_04465</name>
</gene>
<name>A0ABU3CHV4_9FLAO</name>
<proteinExistence type="predicted"/>
<evidence type="ECO:0000313" key="1">
    <source>
        <dbReference type="EMBL" id="MDT0645933.1"/>
    </source>
</evidence>
<dbReference type="RefSeq" id="WP_311494120.1">
    <property type="nucleotide sequence ID" value="NZ_JAVRHO010000005.1"/>
</dbReference>
<keyword evidence="2" id="KW-1185">Reference proteome</keyword>
<protein>
    <submittedName>
        <fullName evidence="1">Uncharacterized protein</fullName>
    </submittedName>
</protein>
<dbReference type="Proteomes" id="UP001245285">
    <property type="component" value="Unassembled WGS sequence"/>
</dbReference>
<comment type="caution">
    <text evidence="1">The sequence shown here is derived from an EMBL/GenBank/DDBJ whole genome shotgun (WGS) entry which is preliminary data.</text>
</comment>
<reference evidence="1 2" key="1">
    <citation type="submission" date="2023-09" db="EMBL/GenBank/DDBJ databases">
        <authorList>
            <person name="Rey-Velasco X."/>
        </authorList>
    </citation>
    <scope>NUCLEOTIDE SEQUENCE [LARGE SCALE GENOMIC DNA]</scope>
    <source>
        <strain evidence="1 2">F260</strain>
    </source>
</reference>
<organism evidence="1 2">
    <name type="scientific">Autumnicola lenta</name>
    <dbReference type="NCBI Taxonomy" id="3075593"/>
    <lineage>
        <taxon>Bacteria</taxon>
        <taxon>Pseudomonadati</taxon>
        <taxon>Bacteroidota</taxon>
        <taxon>Flavobacteriia</taxon>
        <taxon>Flavobacteriales</taxon>
        <taxon>Flavobacteriaceae</taxon>
        <taxon>Autumnicola</taxon>
    </lineage>
</organism>